<feature type="chain" id="PRO_5026911039" description="Outer membrane protein beta-barrel domain-containing protein" evidence="1">
    <location>
        <begin position="21"/>
        <end position="219"/>
    </location>
</feature>
<evidence type="ECO:0000313" key="2">
    <source>
        <dbReference type="EMBL" id="NAS12138.1"/>
    </source>
</evidence>
<feature type="signal peptide" evidence="1">
    <location>
        <begin position="1"/>
        <end position="20"/>
    </location>
</feature>
<organism evidence="2 3">
    <name type="scientific">Poritiphilus flavus</name>
    <dbReference type="NCBI Taxonomy" id="2697053"/>
    <lineage>
        <taxon>Bacteria</taxon>
        <taxon>Pseudomonadati</taxon>
        <taxon>Bacteroidota</taxon>
        <taxon>Flavobacteriia</taxon>
        <taxon>Flavobacteriales</taxon>
        <taxon>Flavobacteriaceae</taxon>
        <taxon>Poritiphilus</taxon>
    </lineage>
</organism>
<comment type="caution">
    <text evidence="2">The sequence shown here is derived from an EMBL/GenBank/DDBJ whole genome shotgun (WGS) entry which is preliminary data.</text>
</comment>
<sequence length="219" mass="24553">MNYRAQFILVLITLSTVSYAQQQERRGKFFFNIGPEFRITPIYNAEISGISAQAFDTNMDLQNSGVALNVGVDYYLTEKFALGFNNSFRNDLITNQSSSNEGVEVANKGLLIGSHFRLTYHIDLFKKGDLLLGLGHSLLNRNSEYTAVESFFDENGNAVGSSSSLENFNYSATKITVGYGNGRSKLMCGMYLSRNSPYLIWGNFFMVPFLSYGFDFGRL</sequence>
<proteinExistence type="predicted"/>
<accession>A0A6L9EC67</accession>
<protein>
    <recommendedName>
        <fullName evidence="4">Outer membrane protein beta-barrel domain-containing protein</fullName>
    </recommendedName>
</protein>
<evidence type="ECO:0000313" key="3">
    <source>
        <dbReference type="Proteomes" id="UP000475249"/>
    </source>
</evidence>
<dbReference type="AlphaFoldDB" id="A0A6L9EC67"/>
<keyword evidence="1" id="KW-0732">Signal</keyword>
<gene>
    <name evidence="2" type="ORF">GTQ38_09010</name>
</gene>
<reference evidence="2 3" key="1">
    <citation type="submission" date="2020-01" db="EMBL/GenBank/DDBJ databases">
        <title>Bacteria diversity of Porities sp.</title>
        <authorList>
            <person name="Wang G."/>
        </authorList>
    </citation>
    <scope>NUCLEOTIDE SEQUENCE [LARGE SCALE GENOMIC DNA]</scope>
    <source>
        <strain evidence="2 3">R33</strain>
    </source>
</reference>
<dbReference type="EMBL" id="WXYO01000003">
    <property type="protein sequence ID" value="NAS12138.1"/>
    <property type="molecule type" value="Genomic_DNA"/>
</dbReference>
<evidence type="ECO:0000256" key="1">
    <source>
        <dbReference type="SAM" id="SignalP"/>
    </source>
</evidence>
<evidence type="ECO:0008006" key="4">
    <source>
        <dbReference type="Google" id="ProtNLM"/>
    </source>
</evidence>
<dbReference type="RefSeq" id="WP_161435163.1">
    <property type="nucleotide sequence ID" value="NZ_WXYO01000003.1"/>
</dbReference>
<dbReference type="Proteomes" id="UP000475249">
    <property type="component" value="Unassembled WGS sequence"/>
</dbReference>
<keyword evidence="3" id="KW-1185">Reference proteome</keyword>
<name>A0A6L9EC67_9FLAO</name>